<evidence type="ECO:0000256" key="6">
    <source>
        <dbReference type="PROSITE-ProRule" id="PRU00104"/>
    </source>
</evidence>
<dbReference type="Gene3D" id="3.30.2160.10">
    <property type="entry name" value="Hect, E3 ligase catalytic domain"/>
    <property type="match status" value="1"/>
</dbReference>
<dbReference type="Gene3D" id="3.30.2410.10">
    <property type="entry name" value="Hect, E3 ligase catalytic domain"/>
    <property type="match status" value="1"/>
</dbReference>
<feature type="domain" description="HECT" evidence="10">
    <location>
        <begin position="863"/>
        <end position="1208"/>
    </location>
</feature>
<dbReference type="InterPro" id="IPR000569">
    <property type="entry name" value="HECT_dom"/>
</dbReference>
<evidence type="ECO:0000256" key="5">
    <source>
        <dbReference type="ARBA" id="ARBA00022786"/>
    </source>
</evidence>
<organism evidence="11">
    <name type="scientific">Aureoumbra lagunensis</name>
    <dbReference type="NCBI Taxonomy" id="44058"/>
    <lineage>
        <taxon>Eukaryota</taxon>
        <taxon>Sar</taxon>
        <taxon>Stramenopiles</taxon>
        <taxon>Ochrophyta</taxon>
        <taxon>Pelagophyceae</taxon>
        <taxon>Pelagomonadales</taxon>
        <taxon>Aureoumbra</taxon>
    </lineage>
</organism>
<evidence type="ECO:0000256" key="3">
    <source>
        <dbReference type="ARBA" id="ARBA00012485"/>
    </source>
</evidence>
<evidence type="ECO:0000256" key="8">
    <source>
        <dbReference type="SAM" id="Phobius"/>
    </source>
</evidence>
<dbReference type="EC" id="2.3.2.26" evidence="3"/>
<dbReference type="PRINTS" id="PR01217">
    <property type="entry name" value="PRICHEXTENSN"/>
</dbReference>
<evidence type="ECO:0000256" key="2">
    <source>
        <dbReference type="ARBA" id="ARBA00004906"/>
    </source>
</evidence>
<keyword evidence="8" id="KW-0812">Transmembrane</keyword>
<feature type="compositionally biased region" description="Low complexity" evidence="7">
    <location>
        <begin position="227"/>
        <end position="241"/>
    </location>
</feature>
<feature type="active site" description="Glycyl thioester intermediate" evidence="6">
    <location>
        <position position="1174"/>
    </location>
</feature>
<evidence type="ECO:0000256" key="7">
    <source>
        <dbReference type="SAM" id="MobiDB-lite"/>
    </source>
</evidence>
<dbReference type="GO" id="GO:0006511">
    <property type="term" value="P:ubiquitin-dependent protein catabolic process"/>
    <property type="evidence" value="ECO:0007669"/>
    <property type="project" value="TreeGrafter"/>
</dbReference>
<evidence type="ECO:0000256" key="4">
    <source>
        <dbReference type="ARBA" id="ARBA00022679"/>
    </source>
</evidence>
<dbReference type="PROSITE" id="PS50237">
    <property type="entry name" value="HECT"/>
    <property type="match status" value="1"/>
</dbReference>
<proteinExistence type="predicted"/>
<feature type="compositionally biased region" description="Polar residues" evidence="7">
    <location>
        <begin position="666"/>
        <end position="679"/>
    </location>
</feature>
<feature type="compositionally biased region" description="Acidic residues" evidence="7">
    <location>
        <begin position="54"/>
        <end position="132"/>
    </location>
</feature>
<feature type="compositionally biased region" description="Pro residues" evidence="7">
    <location>
        <begin position="152"/>
        <end position="163"/>
    </location>
</feature>
<dbReference type="Gene3D" id="3.90.1750.10">
    <property type="entry name" value="Hect, E3 ligase catalytic domains"/>
    <property type="match status" value="1"/>
</dbReference>
<feature type="compositionally biased region" description="Polar residues" evidence="7">
    <location>
        <begin position="275"/>
        <end position="292"/>
    </location>
</feature>
<feature type="signal peptide" evidence="9">
    <location>
        <begin position="1"/>
        <end position="22"/>
    </location>
</feature>
<evidence type="ECO:0000313" key="11">
    <source>
        <dbReference type="EMBL" id="CAE0367015.1"/>
    </source>
</evidence>
<dbReference type="PANTHER" id="PTHR11254:SF440">
    <property type="entry name" value="E3 UBIQUITIN-PROTEIN LIGASE NEDD-4"/>
    <property type="match status" value="1"/>
</dbReference>
<feature type="region of interest" description="Disordered" evidence="7">
    <location>
        <begin position="665"/>
        <end position="691"/>
    </location>
</feature>
<protein>
    <recommendedName>
        <fullName evidence="3">HECT-type E3 ubiquitin transferase</fullName>
        <ecNumber evidence="3">2.3.2.26</ecNumber>
    </recommendedName>
</protein>
<dbReference type="GO" id="GO:0061630">
    <property type="term" value="F:ubiquitin protein ligase activity"/>
    <property type="evidence" value="ECO:0007669"/>
    <property type="project" value="UniProtKB-EC"/>
</dbReference>
<keyword evidence="9" id="KW-0732">Signal</keyword>
<accession>A0A7S3JYH3</accession>
<feature type="region of interest" description="Disordered" evidence="7">
    <location>
        <begin position="50"/>
        <end position="353"/>
    </location>
</feature>
<dbReference type="GO" id="GO:0016567">
    <property type="term" value="P:protein ubiquitination"/>
    <property type="evidence" value="ECO:0007669"/>
    <property type="project" value="TreeGrafter"/>
</dbReference>
<keyword evidence="8" id="KW-1133">Transmembrane helix</keyword>
<name>A0A7S3JYH3_9STRA</name>
<sequence length="1208" mass="135392">MMYSTLRILAVVVLSMVLRCCACHVDKCKSVATGPGIACSKKKEVVALQRRLDEDEEEDDDEEVHYDDDDDDDDDSDNDDELYEDDDDYDDDDDDQVSDNDDEDDDDDQVSDNDDEDDDEDEDDDDDDDFDNALEKETSQPTRGPSYSPTLAPTPSPTLPPSYFPTERPSRKPTLYPEPTRSPTLQPQPKPTLEPISPSLRPSNFPTERPSRKPTLYPTREPRLPTSQPISPSLCPSISPSAKPTIRSTSRPSGQPTLYPTTEPTSGPTLEPTWLFTSDPSPFPTTISTSKPTLKPSPLQGEPESMPEPTWYPVPRPVTPEPTKNPSVRPIFEPESSTVEPTEDTFLPTQNPSTTIACTDDPYWAKNNDPSKDCLWISGKPSTRCFVRGADGRKGFEACLCQCIDITFKPSVSPTFLISTPTRLAESSVHPTPGKLVLNEPSISPSLLIIPSILPTLFEEGSIVEPTHAPSSKESYTVILSSNLMIVGVEASEFGENEISAFESIIRSILDDQRVRIEILKVVNLRRLRHLLDEEDRLRIAFDVIFPTVSTSADDVRETFVKVMTTAIADSSFDDAMSTSDSNLSSGNIDKDTSLSFIESTIVNVEVIEETNLPTVSNLEDSSSNNKSSNIALVAIAIILTVCLAALICIGFLYNAFQHREKKRSSTAQMNQSRWTVQDSNDETESTQEESKQCVMIYPDIDNGLPRTDLSESSDDDDMTTAKILLKTQIEKKQMHESNWGKYRRFDWNQGTVLWSSNSDTIRHNEESYVRTFGDASLNFVLATTKGGVHNLTPNNNLSSCPNCLRSDLEKTISRSFTERMDAFRKQTSSLRVPWQIGRVQFQVRRNNIAGDAYACLDSLKNNAEYWRRPFFISFVGEEALDAGGCSREFFEQLTKELFDVSYGLFRYASGYKLQIANDDDSFLAFPHDLEERFCFLGHIIGKALLEGHHIGAHPSIILLKHLVAEPLSLKDLQALDYHFWKNLEMLKRMSAEEIDALALTFAVQHDGLGQSVEKELVPGGAHIPVTKANLNEFLQLRLKDRVLDVCCSGLSAFLRGVYDIIPVEYAMLLSSRELELALCGVPEISVHDWKNATQYRGDFLELGPDHPTIKIFWEIIHEWPNDKRARLLQWCTGTSSVPAQGFHYLQGRDGEIRAFTLTSISLDLAVYPRSHTCFNRIDLPVYEKKKFMAEALDFVLTPAFAEAFSMD</sequence>
<dbReference type="PANTHER" id="PTHR11254">
    <property type="entry name" value="HECT DOMAIN UBIQUITIN-PROTEIN LIGASE"/>
    <property type="match status" value="1"/>
</dbReference>
<feature type="chain" id="PRO_5030649167" description="HECT-type E3 ubiquitin transferase" evidence="9">
    <location>
        <begin position="23"/>
        <end position="1208"/>
    </location>
</feature>
<gene>
    <name evidence="11" type="ORF">ALAG00032_LOCUS7763</name>
</gene>
<evidence type="ECO:0000256" key="9">
    <source>
        <dbReference type="SAM" id="SignalP"/>
    </source>
</evidence>
<dbReference type="SUPFAM" id="SSF56204">
    <property type="entry name" value="Hect, E3 ligase catalytic domain"/>
    <property type="match status" value="1"/>
</dbReference>
<evidence type="ECO:0000259" key="10">
    <source>
        <dbReference type="PROSITE" id="PS50237"/>
    </source>
</evidence>
<dbReference type="FunFam" id="3.30.2410.10:FF:000009">
    <property type="entry name" value="Probable E3 ubiquitin-protein ligase HECTD2"/>
    <property type="match status" value="1"/>
</dbReference>
<evidence type="ECO:0000256" key="1">
    <source>
        <dbReference type="ARBA" id="ARBA00000885"/>
    </source>
</evidence>
<feature type="transmembrane region" description="Helical" evidence="8">
    <location>
        <begin position="631"/>
        <end position="654"/>
    </location>
</feature>
<reference evidence="11" key="1">
    <citation type="submission" date="2021-01" db="EMBL/GenBank/DDBJ databases">
        <authorList>
            <person name="Corre E."/>
            <person name="Pelletier E."/>
            <person name="Niang G."/>
            <person name="Scheremetjew M."/>
            <person name="Finn R."/>
            <person name="Kale V."/>
            <person name="Holt S."/>
            <person name="Cochrane G."/>
            <person name="Meng A."/>
            <person name="Brown T."/>
            <person name="Cohen L."/>
        </authorList>
    </citation>
    <scope>NUCLEOTIDE SEQUENCE</scope>
    <source>
        <strain evidence="11">CCMP1510</strain>
    </source>
</reference>
<dbReference type="EMBL" id="HBIJ01011334">
    <property type="protein sequence ID" value="CAE0367015.1"/>
    <property type="molecule type" value="Transcribed_RNA"/>
</dbReference>
<dbReference type="GO" id="GO:0005737">
    <property type="term" value="C:cytoplasm"/>
    <property type="evidence" value="ECO:0007669"/>
    <property type="project" value="TreeGrafter"/>
</dbReference>
<dbReference type="InterPro" id="IPR035983">
    <property type="entry name" value="Hect_E3_ubiquitin_ligase"/>
</dbReference>
<keyword evidence="8" id="KW-0472">Membrane</keyword>
<dbReference type="InterPro" id="IPR050409">
    <property type="entry name" value="E3_ubiq-protein_ligase"/>
</dbReference>
<dbReference type="Pfam" id="PF00632">
    <property type="entry name" value="HECT"/>
    <property type="match status" value="1"/>
</dbReference>
<feature type="compositionally biased region" description="Pro residues" evidence="7">
    <location>
        <begin position="310"/>
        <end position="320"/>
    </location>
</feature>
<comment type="catalytic activity">
    <reaction evidence="1">
        <text>S-ubiquitinyl-[E2 ubiquitin-conjugating enzyme]-L-cysteine + [acceptor protein]-L-lysine = [E2 ubiquitin-conjugating enzyme]-L-cysteine + N(6)-ubiquitinyl-[acceptor protein]-L-lysine.</text>
        <dbReference type="EC" id="2.3.2.26"/>
    </reaction>
</comment>
<feature type="compositionally biased region" description="Polar residues" evidence="7">
    <location>
        <begin position="246"/>
        <end position="268"/>
    </location>
</feature>
<keyword evidence="5 6" id="KW-0833">Ubl conjugation pathway</keyword>
<keyword evidence="4" id="KW-0808">Transferase</keyword>
<comment type="pathway">
    <text evidence="2">Protein modification; protein ubiquitination.</text>
</comment>
<dbReference type="AlphaFoldDB" id="A0A7S3JYH3"/>
<dbReference type="SMART" id="SM00119">
    <property type="entry name" value="HECTc"/>
    <property type="match status" value="1"/>
</dbReference>